<dbReference type="InterPro" id="IPR036041">
    <property type="entry name" value="Ribosome-inact_prot_sf"/>
</dbReference>
<dbReference type="Gene3D" id="4.10.470.10">
    <property type="entry name" value="Ricin (A Subunit), domain 2"/>
    <property type="match status" value="1"/>
</dbReference>
<evidence type="ECO:0000256" key="2">
    <source>
        <dbReference type="ARBA" id="ARBA00008544"/>
    </source>
</evidence>
<name>Q9XFF8_9CARY</name>
<dbReference type="PANTHER" id="PTHR33453">
    <property type="match status" value="1"/>
</dbReference>
<evidence type="ECO:0000256" key="3">
    <source>
        <dbReference type="ARBA" id="ARBA00012001"/>
    </source>
</evidence>
<reference evidence="11" key="2">
    <citation type="journal article" date="2000" name="Plant Mol. Biol.">
        <title>Systemic induction of a Phytolacca insularis antiviral protein gene by mechanical wounding, jasmonic acid, and abscisic acid.</title>
        <authorList>
            <person name="Song S.K."/>
            <person name="Choi Y."/>
            <person name="Moon Y.H."/>
            <person name="Kim S.G."/>
            <person name="Choi Y.D."/>
            <person name="Lee J.S."/>
        </authorList>
    </citation>
    <scope>NUCLEOTIDE SEQUENCE</scope>
</reference>
<dbReference type="InterPro" id="IPR017989">
    <property type="entry name" value="Ribosome_inactivat_1/2"/>
</dbReference>
<keyword evidence="6 9" id="KW-0611">Plant defense</keyword>
<dbReference type="GO" id="GO:0030598">
    <property type="term" value="F:rRNA N-glycosylase activity"/>
    <property type="evidence" value="ECO:0007669"/>
    <property type="project" value="UniProtKB-EC"/>
</dbReference>
<reference evidence="11" key="1">
    <citation type="submission" date="1999-04" db="EMBL/GenBank/DDBJ databases">
        <authorList>
            <person name="Song S.-K."/>
            <person name="Moon Y.H."/>
            <person name="Choi Y.D."/>
            <person name="Lee J.S."/>
        </authorList>
    </citation>
    <scope>NUCLEOTIDE SEQUENCE</scope>
</reference>
<dbReference type="EC" id="3.2.2.22" evidence="3 9"/>
<evidence type="ECO:0000256" key="4">
    <source>
        <dbReference type="ARBA" id="ARBA00022656"/>
    </source>
</evidence>
<keyword evidence="4 9" id="KW-0800">Toxin</keyword>
<comment type="similarity">
    <text evidence="2">Belongs to the ribosome-inactivating protein family. Type 1 RIP subfamily.</text>
</comment>
<dbReference type="SUPFAM" id="SSF56371">
    <property type="entry name" value="Ribosome inactivating proteins (RIP)"/>
    <property type="match status" value="1"/>
</dbReference>
<feature type="chain" id="PRO_5004337325" description="rRNA N-glycosylase" evidence="10">
    <location>
        <begin position="25"/>
        <end position="315"/>
    </location>
</feature>
<dbReference type="PANTHER" id="PTHR33453:SF34">
    <property type="entry name" value="RIBOSOME-INACTIVATING PROTEIN"/>
    <property type="match status" value="1"/>
</dbReference>
<organism evidence="11">
    <name type="scientific">Phytolacca insularis</name>
    <dbReference type="NCBI Taxonomy" id="63744"/>
    <lineage>
        <taxon>Eukaryota</taxon>
        <taxon>Viridiplantae</taxon>
        <taxon>Streptophyta</taxon>
        <taxon>Embryophyta</taxon>
        <taxon>Tracheophyta</taxon>
        <taxon>Spermatophyta</taxon>
        <taxon>Magnoliopsida</taxon>
        <taxon>eudicotyledons</taxon>
        <taxon>Gunneridae</taxon>
        <taxon>Pentapetalae</taxon>
        <taxon>Caryophyllales</taxon>
        <taxon>Phytolaccaceae</taxon>
        <taxon>Phytolacca</taxon>
    </lineage>
</organism>
<sequence>MKMMVVLVMTITAWLIFAPASTWAASPNPITFEVGNATINKYATFMKSLRDQAKDPNLQCYGIPMLPNTSLTPKYLLVALQDSSLKTITLMLKRNNLYVMGYADTYNNKCRYHIFKDISNTTERNDVMTTLCPNMSSRVGKNISYDSSYPALEKKVGRSRSKVQLGIQILNSDIGKIYGVDTVNEKTEAEFLLVAIQMVPEATRFKYIENQVKTNFNRAFYPNAKVLNLEETWGKISTAIHDAKNGALTKPLELINEDGTKWIVLRVDEIKPDVGLLNYVDGTCQTTYQSDMFPQRIMSTYYNYIVNLGDQFEGF</sequence>
<evidence type="ECO:0000313" key="11">
    <source>
        <dbReference type="EMBL" id="AAD32679.1"/>
    </source>
</evidence>
<dbReference type="SMR" id="Q9XFF8"/>
<evidence type="ECO:0000256" key="10">
    <source>
        <dbReference type="SAM" id="SignalP"/>
    </source>
</evidence>
<feature type="signal peptide" evidence="10">
    <location>
        <begin position="1"/>
        <end position="24"/>
    </location>
</feature>
<evidence type="ECO:0000256" key="6">
    <source>
        <dbReference type="ARBA" id="ARBA00022821"/>
    </source>
</evidence>
<protein>
    <recommendedName>
        <fullName evidence="3 9">rRNA N-glycosylase</fullName>
        <ecNumber evidence="3 9">3.2.2.22</ecNumber>
    </recommendedName>
</protein>
<dbReference type="InterPro" id="IPR001574">
    <property type="entry name" value="Ribosome_inactivat_prot"/>
</dbReference>
<dbReference type="Pfam" id="PF00161">
    <property type="entry name" value="RIP"/>
    <property type="match status" value="1"/>
</dbReference>
<keyword evidence="5 9" id="KW-0378">Hydrolase</keyword>
<dbReference type="GO" id="GO:0090729">
    <property type="term" value="F:toxin activity"/>
    <property type="evidence" value="ECO:0007669"/>
    <property type="project" value="UniProtKB-KW"/>
</dbReference>
<evidence type="ECO:0000256" key="5">
    <source>
        <dbReference type="ARBA" id="ARBA00022801"/>
    </source>
</evidence>
<dbReference type="InterPro" id="IPR016139">
    <property type="entry name" value="Ribosome_inactivat_prot_sub2"/>
</dbReference>
<evidence type="ECO:0000256" key="8">
    <source>
        <dbReference type="ARBA" id="ARBA00023193"/>
    </source>
</evidence>
<dbReference type="FunFam" id="3.40.420.10:FF:000001">
    <property type="entry name" value="Ricin"/>
    <property type="match status" value="1"/>
</dbReference>
<keyword evidence="7" id="KW-1015">Disulfide bond</keyword>
<keyword evidence="8 9" id="KW-0652">Protein synthesis inhibitor</keyword>
<dbReference type="PRINTS" id="PR00396">
    <property type="entry name" value="SHIGARICIN"/>
</dbReference>
<dbReference type="Gene3D" id="3.40.420.10">
    <property type="entry name" value="Ricin (A subunit), domain 1"/>
    <property type="match status" value="1"/>
</dbReference>
<comment type="catalytic activity">
    <reaction evidence="1 9">
        <text>Endohydrolysis of the N-glycosidic bond at one specific adenosine on the 28S rRNA.</text>
        <dbReference type="EC" id="3.2.2.22"/>
    </reaction>
</comment>
<keyword evidence="10" id="KW-0732">Signal</keyword>
<dbReference type="GO" id="GO:0006952">
    <property type="term" value="P:defense response"/>
    <property type="evidence" value="ECO:0007669"/>
    <property type="project" value="UniProtKB-KW"/>
</dbReference>
<dbReference type="GO" id="GO:0017148">
    <property type="term" value="P:negative regulation of translation"/>
    <property type="evidence" value="ECO:0007669"/>
    <property type="project" value="UniProtKB-KW"/>
</dbReference>
<proteinExistence type="inferred from homology"/>
<accession>Q9XFF8</accession>
<gene>
    <name evidence="11" type="primary">PIP2</name>
</gene>
<dbReference type="EMBL" id="AF141331">
    <property type="protein sequence ID" value="AAD32679.1"/>
    <property type="molecule type" value="Genomic_DNA"/>
</dbReference>
<dbReference type="FunFam" id="4.10.470.10:FF:000002">
    <property type="entry name" value="Antiviral protein I"/>
    <property type="match status" value="1"/>
</dbReference>
<dbReference type="InterPro" id="IPR017988">
    <property type="entry name" value="Ribosome_inactivat_prot_CS"/>
</dbReference>
<evidence type="ECO:0000256" key="1">
    <source>
        <dbReference type="ARBA" id="ARBA00000237"/>
    </source>
</evidence>
<dbReference type="InterPro" id="IPR016138">
    <property type="entry name" value="Ribosome_inactivat_prot_sub1"/>
</dbReference>
<dbReference type="PROSITE" id="PS00275">
    <property type="entry name" value="SHIGA_RICIN"/>
    <property type="match status" value="1"/>
</dbReference>
<dbReference type="AlphaFoldDB" id="Q9XFF8"/>
<evidence type="ECO:0000256" key="9">
    <source>
        <dbReference type="RuleBase" id="RU004915"/>
    </source>
</evidence>
<evidence type="ECO:0000256" key="7">
    <source>
        <dbReference type="ARBA" id="ARBA00023157"/>
    </source>
</evidence>